<keyword evidence="3" id="KW-1185">Reference proteome</keyword>
<organism evidence="2 3">
    <name type="scientific">Frigoribacterium faeni</name>
    <dbReference type="NCBI Taxonomy" id="145483"/>
    <lineage>
        <taxon>Bacteria</taxon>
        <taxon>Bacillati</taxon>
        <taxon>Actinomycetota</taxon>
        <taxon>Actinomycetes</taxon>
        <taxon>Micrococcales</taxon>
        <taxon>Microbacteriaceae</taxon>
        <taxon>Frigoribacterium</taxon>
    </lineage>
</organism>
<gene>
    <name evidence="2" type="ORF">FFA01_16610</name>
</gene>
<evidence type="ECO:0000256" key="1">
    <source>
        <dbReference type="SAM" id="Phobius"/>
    </source>
</evidence>
<evidence type="ECO:0000313" key="3">
    <source>
        <dbReference type="Proteomes" id="UP000321154"/>
    </source>
</evidence>
<comment type="caution">
    <text evidence="2">The sequence shown here is derived from an EMBL/GenBank/DDBJ whole genome shotgun (WGS) entry which is preliminary data.</text>
</comment>
<evidence type="ECO:0000313" key="2">
    <source>
        <dbReference type="EMBL" id="GEK83352.1"/>
    </source>
</evidence>
<dbReference type="EMBL" id="BJUV01000014">
    <property type="protein sequence ID" value="GEK83352.1"/>
    <property type="molecule type" value="Genomic_DNA"/>
</dbReference>
<keyword evidence="1" id="KW-0472">Membrane</keyword>
<proteinExistence type="predicted"/>
<feature type="transmembrane region" description="Helical" evidence="1">
    <location>
        <begin position="40"/>
        <end position="63"/>
    </location>
</feature>
<keyword evidence="1" id="KW-1133">Transmembrane helix</keyword>
<accession>A0ABQ0UPD8</accession>
<reference evidence="2 3" key="1">
    <citation type="submission" date="2019-07" db="EMBL/GenBank/DDBJ databases">
        <title>Whole genome shotgun sequence of Frigoribacterium faeni NBRC 103066.</title>
        <authorList>
            <person name="Hosoyama A."/>
            <person name="Uohara A."/>
            <person name="Ohji S."/>
            <person name="Ichikawa N."/>
        </authorList>
    </citation>
    <scope>NUCLEOTIDE SEQUENCE [LARGE SCALE GENOMIC DNA]</scope>
    <source>
        <strain evidence="2 3">NBRC 103066</strain>
    </source>
</reference>
<keyword evidence="1" id="KW-0812">Transmembrane</keyword>
<sequence length="68" mass="6949">MNKRPIFVTAVVLLSVGFLLTAVSDTIITYSDQTGVNFGLGFAYTAGLLIGAAGVVTGVVAIITSSKK</sequence>
<protein>
    <submittedName>
        <fullName evidence="2">Uncharacterized protein</fullName>
    </submittedName>
</protein>
<name>A0ABQ0UPD8_9MICO</name>
<dbReference type="Proteomes" id="UP000321154">
    <property type="component" value="Unassembled WGS sequence"/>
</dbReference>